<dbReference type="InterPro" id="IPR050415">
    <property type="entry name" value="MRET"/>
</dbReference>
<dbReference type="GeneID" id="70685671"/>
<dbReference type="InterPro" id="IPR008333">
    <property type="entry name" value="Cbr1-like_FAD-bd_dom"/>
</dbReference>
<dbReference type="InterPro" id="IPR017927">
    <property type="entry name" value="FAD-bd_FR_type"/>
</dbReference>
<organism evidence="2 3">
    <name type="scientific">Natranaeroarchaeum sulfidigenes</name>
    <dbReference type="NCBI Taxonomy" id="2784880"/>
    <lineage>
        <taxon>Archaea</taxon>
        <taxon>Methanobacteriati</taxon>
        <taxon>Methanobacteriota</taxon>
        <taxon>Stenosarchaea group</taxon>
        <taxon>Halobacteria</taxon>
        <taxon>Halobacteriales</taxon>
        <taxon>Natronoarchaeaceae</taxon>
        <taxon>Natranaeroarchaeum</taxon>
    </lineage>
</organism>
<protein>
    <submittedName>
        <fullName evidence="2">Flavodoxin reductase (Ferredoxin-NADPH reductase) family 1</fullName>
    </submittedName>
</protein>
<dbReference type="Proteomes" id="UP000663586">
    <property type="component" value="Chromosome"/>
</dbReference>
<dbReference type="Gene3D" id="2.40.30.10">
    <property type="entry name" value="Translation factors"/>
    <property type="match status" value="1"/>
</dbReference>
<evidence type="ECO:0000259" key="1">
    <source>
        <dbReference type="PROSITE" id="PS51384"/>
    </source>
</evidence>
<dbReference type="KEGG" id="hara:AArcS_2295"/>
<feature type="domain" description="FAD-binding FR-type" evidence="1">
    <location>
        <begin position="1"/>
        <end position="100"/>
    </location>
</feature>
<dbReference type="InterPro" id="IPR017938">
    <property type="entry name" value="Riboflavin_synthase-like_b-brl"/>
</dbReference>
<dbReference type="Pfam" id="PF00970">
    <property type="entry name" value="FAD_binding_6"/>
    <property type="match status" value="1"/>
</dbReference>
<dbReference type="CDD" id="cd00322">
    <property type="entry name" value="FNR_like"/>
    <property type="match status" value="1"/>
</dbReference>
<gene>
    <name evidence="2" type="primary">fpr</name>
    <name evidence="2" type="ORF">AArcS_2295</name>
</gene>
<evidence type="ECO:0000313" key="3">
    <source>
        <dbReference type="Proteomes" id="UP000663586"/>
    </source>
</evidence>
<dbReference type="SUPFAM" id="SSF52343">
    <property type="entry name" value="Ferredoxin reductase-like, C-terminal NADP-linked domain"/>
    <property type="match status" value="1"/>
</dbReference>
<dbReference type="PANTHER" id="PTHR47354">
    <property type="entry name" value="NADH OXIDOREDUCTASE HCR"/>
    <property type="match status" value="1"/>
</dbReference>
<dbReference type="EMBL" id="CP064786">
    <property type="protein sequence ID" value="QSG03492.1"/>
    <property type="molecule type" value="Genomic_DNA"/>
</dbReference>
<proteinExistence type="predicted"/>
<dbReference type="InterPro" id="IPR039261">
    <property type="entry name" value="FNR_nucleotide-bd"/>
</dbReference>
<accession>A0A897MSM9</accession>
<keyword evidence="3" id="KW-1185">Reference proteome</keyword>
<name>A0A897MSM9_9EURY</name>
<sequence>MDEIEVAVRAVTTVGPETIALELETPTDFDAKPGQFVRLYGTVDGEEIARYYTLSSPDVEETFEITVGVDPEGDLSPWLADREVGDTLRIEGPFGSVAYEDGDVVVLAGGPGVGPAVGIAEAAVETGNDAAIVYQDDVPAHEQRLDALVEAGADVTIIGEGTEAFAAAVASVVDEGQLYVFGFQSFVEAARDAVTDAGGDFDAAAVESFG</sequence>
<dbReference type="GO" id="GO:0016491">
    <property type="term" value="F:oxidoreductase activity"/>
    <property type="evidence" value="ECO:0007669"/>
    <property type="project" value="InterPro"/>
</dbReference>
<dbReference type="PANTHER" id="PTHR47354:SF5">
    <property type="entry name" value="PROTEIN RFBI"/>
    <property type="match status" value="1"/>
</dbReference>
<reference evidence="2" key="1">
    <citation type="submission" date="2020-11" db="EMBL/GenBank/DDBJ databases">
        <title>Carbohydrate-dependent, anaerobic sulfur respiration: A novel catabolism in halophilic archaea.</title>
        <authorList>
            <person name="Sorokin D.Y."/>
            <person name="Messina E."/>
            <person name="Smedile F."/>
            <person name="La Cono V."/>
            <person name="Hallsworth J.E."/>
            <person name="Yakimov M.M."/>
        </authorList>
    </citation>
    <scope>NUCLEOTIDE SEQUENCE</scope>
    <source>
        <strain evidence="2">AArc-S</strain>
    </source>
</reference>
<dbReference type="RefSeq" id="WP_238477541.1">
    <property type="nucleotide sequence ID" value="NZ_CP064786.1"/>
</dbReference>
<evidence type="ECO:0000313" key="2">
    <source>
        <dbReference type="EMBL" id="QSG03492.1"/>
    </source>
</evidence>
<dbReference type="AlphaFoldDB" id="A0A897MSM9"/>
<dbReference type="PROSITE" id="PS51384">
    <property type="entry name" value="FAD_FR"/>
    <property type="match status" value="1"/>
</dbReference>
<dbReference type="SUPFAM" id="SSF63380">
    <property type="entry name" value="Riboflavin synthase domain-like"/>
    <property type="match status" value="1"/>
</dbReference>